<accession>A0A8X6X039</accession>
<name>A0A8X6X039_9ARAC</name>
<protein>
    <submittedName>
        <fullName evidence="1">Uncharacterized protein</fullName>
    </submittedName>
</protein>
<gene>
    <name evidence="1" type="ORF">TNIN_226801</name>
</gene>
<comment type="caution">
    <text evidence="1">The sequence shown here is derived from an EMBL/GenBank/DDBJ whole genome shotgun (WGS) entry which is preliminary data.</text>
</comment>
<dbReference type="AlphaFoldDB" id="A0A8X6X039"/>
<reference evidence="1" key="1">
    <citation type="submission" date="2020-08" db="EMBL/GenBank/DDBJ databases">
        <title>Multicomponent nature underlies the extraordinary mechanical properties of spider dragline silk.</title>
        <authorList>
            <person name="Kono N."/>
            <person name="Nakamura H."/>
            <person name="Mori M."/>
            <person name="Yoshida Y."/>
            <person name="Ohtoshi R."/>
            <person name="Malay A.D."/>
            <person name="Moran D.A.P."/>
            <person name="Tomita M."/>
            <person name="Numata K."/>
            <person name="Arakawa K."/>
        </authorList>
    </citation>
    <scope>NUCLEOTIDE SEQUENCE</scope>
</reference>
<dbReference type="Proteomes" id="UP000886998">
    <property type="component" value="Unassembled WGS sequence"/>
</dbReference>
<organism evidence="1 2">
    <name type="scientific">Trichonephila inaurata madagascariensis</name>
    <dbReference type="NCBI Taxonomy" id="2747483"/>
    <lineage>
        <taxon>Eukaryota</taxon>
        <taxon>Metazoa</taxon>
        <taxon>Ecdysozoa</taxon>
        <taxon>Arthropoda</taxon>
        <taxon>Chelicerata</taxon>
        <taxon>Arachnida</taxon>
        <taxon>Araneae</taxon>
        <taxon>Araneomorphae</taxon>
        <taxon>Entelegynae</taxon>
        <taxon>Araneoidea</taxon>
        <taxon>Nephilidae</taxon>
        <taxon>Trichonephila</taxon>
        <taxon>Trichonephila inaurata</taxon>
    </lineage>
</organism>
<evidence type="ECO:0000313" key="2">
    <source>
        <dbReference type="Proteomes" id="UP000886998"/>
    </source>
</evidence>
<proteinExistence type="predicted"/>
<keyword evidence="2" id="KW-1185">Reference proteome</keyword>
<evidence type="ECO:0000313" key="1">
    <source>
        <dbReference type="EMBL" id="GFY43031.1"/>
    </source>
</evidence>
<dbReference type="EMBL" id="BMAV01003438">
    <property type="protein sequence ID" value="GFY43031.1"/>
    <property type="molecule type" value="Genomic_DNA"/>
</dbReference>
<sequence length="105" mass="11978">MSIKVVIKGYETPETDDQAQASAKNSDFPLTKIRFHVNRPAFSNRPLPVLNVFTHNITFWYCWVCLIVTLTTATRQKVIGSERGNGCGRKFVMRGRKLPFKTLMS</sequence>